<evidence type="ECO:0000256" key="1">
    <source>
        <dbReference type="SAM" id="MobiDB-lite"/>
    </source>
</evidence>
<feature type="region of interest" description="Disordered" evidence="1">
    <location>
        <begin position="151"/>
        <end position="172"/>
    </location>
</feature>
<name>A0A1I8FKY9_9PLAT</name>
<dbReference type="WBParaSite" id="maker-unitig_37257-snap-gene-0.2-mRNA-1">
    <property type="protein sequence ID" value="maker-unitig_37257-snap-gene-0.2-mRNA-1"/>
    <property type="gene ID" value="maker-unitig_37257-snap-gene-0.2"/>
</dbReference>
<keyword evidence="2" id="KW-1185">Reference proteome</keyword>
<reference evidence="3" key="1">
    <citation type="submission" date="2016-11" db="UniProtKB">
        <authorList>
            <consortium name="WormBaseParasite"/>
        </authorList>
    </citation>
    <scope>IDENTIFICATION</scope>
</reference>
<evidence type="ECO:0000313" key="3">
    <source>
        <dbReference type="WBParaSite" id="maker-unitig_37257-snap-gene-0.2-mRNA-1"/>
    </source>
</evidence>
<dbReference type="AlphaFoldDB" id="A0A1I8FKY9"/>
<accession>A0A1I8FKY9</accession>
<protein>
    <submittedName>
        <fullName evidence="3">FBD domain-containing protein</fullName>
    </submittedName>
</protein>
<dbReference type="Proteomes" id="UP000095280">
    <property type="component" value="Unplaced"/>
</dbReference>
<sequence>LESECADVAFDFVQVVFRDALLLIGSLPAGCQDDKGLMQAVRIFSSGQCWEFLEYLGTTEAGTASQRYERTCLCCCNSFLLSFFLSTDLFFSIIKWLLTRRPRLVLRLISYENLANLRISGASCDSMRSPCDPSFDVTAIWRRRPDIRVTSPSKQTRSESYFPDEACQDCQS</sequence>
<proteinExistence type="predicted"/>
<evidence type="ECO:0000313" key="2">
    <source>
        <dbReference type="Proteomes" id="UP000095280"/>
    </source>
</evidence>
<organism evidence="2 3">
    <name type="scientific">Macrostomum lignano</name>
    <dbReference type="NCBI Taxonomy" id="282301"/>
    <lineage>
        <taxon>Eukaryota</taxon>
        <taxon>Metazoa</taxon>
        <taxon>Spiralia</taxon>
        <taxon>Lophotrochozoa</taxon>
        <taxon>Platyhelminthes</taxon>
        <taxon>Rhabditophora</taxon>
        <taxon>Macrostomorpha</taxon>
        <taxon>Macrostomida</taxon>
        <taxon>Macrostomidae</taxon>
        <taxon>Macrostomum</taxon>
    </lineage>
</organism>